<evidence type="ECO:0000313" key="2">
    <source>
        <dbReference type="Proteomes" id="UP000290439"/>
    </source>
</evidence>
<dbReference type="Proteomes" id="UP000290439">
    <property type="component" value="Chromosome"/>
</dbReference>
<reference evidence="1 2" key="1">
    <citation type="submission" date="2019-02" db="EMBL/GenBank/DDBJ databases">
        <authorList>
            <consortium name="Pathogen Informatics"/>
        </authorList>
    </citation>
    <scope>NUCLEOTIDE SEQUENCE [LARGE SCALE GENOMIC DNA]</scope>
    <source>
        <strain evidence="1 2">3012STDY6756504</strain>
    </source>
</reference>
<dbReference type="RefSeq" id="WP_194988651.1">
    <property type="nucleotide sequence ID" value="NZ_JADLPI010000010.1"/>
</dbReference>
<sequence length="85" mass="9282">MFAPETLEFTTATELSRIELDPDGGSDLLRLTPIRSARDDTQEFLAAAGRHRIHLTTHPYPLDAADRALGDLAHERFAGAAVLVV</sequence>
<name>A0A4U8VVC8_9NOCA</name>
<protein>
    <submittedName>
        <fullName evidence="1">Zinc-binding alcohol dehydrogenase family protein</fullName>
    </submittedName>
</protein>
<accession>A0A4U8VVC8</accession>
<evidence type="ECO:0000313" key="1">
    <source>
        <dbReference type="EMBL" id="VFA97461.1"/>
    </source>
</evidence>
<dbReference type="AlphaFoldDB" id="A0A4U8VVC8"/>
<organism evidence="1 2">
    <name type="scientific">Nocardia cyriacigeorgica</name>
    <dbReference type="NCBI Taxonomy" id="135487"/>
    <lineage>
        <taxon>Bacteria</taxon>
        <taxon>Bacillati</taxon>
        <taxon>Actinomycetota</taxon>
        <taxon>Actinomycetes</taxon>
        <taxon>Mycobacteriales</taxon>
        <taxon>Nocardiaceae</taxon>
        <taxon>Nocardia</taxon>
    </lineage>
</organism>
<dbReference type="EMBL" id="LR215973">
    <property type="protein sequence ID" value="VFA97461.1"/>
    <property type="molecule type" value="Genomic_DNA"/>
</dbReference>
<gene>
    <name evidence="1" type="ORF">NCTC10797_01224</name>
</gene>
<proteinExistence type="predicted"/>